<evidence type="ECO:0008006" key="4">
    <source>
        <dbReference type="Google" id="ProtNLM"/>
    </source>
</evidence>
<organism evidence="2 3">
    <name type="scientific">Hevea brasiliensis</name>
    <name type="common">Para rubber tree</name>
    <name type="synonym">Siphonia brasiliensis</name>
    <dbReference type="NCBI Taxonomy" id="3981"/>
    <lineage>
        <taxon>Eukaryota</taxon>
        <taxon>Viridiplantae</taxon>
        <taxon>Streptophyta</taxon>
        <taxon>Embryophyta</taxon>
        <taxon>Tracheophyta</taxon>
        <taxon>Spermatophyta</taxon>
        <taxon>Magnoliopsida</taxon>
        <taxon>eudicotyledons</taxon>
        <taxon>Gunneridae</taxon>
        <taxon>Pentapetalae</taxon>
        <taxon>rosids</taxon>
        <taxon>fabids</taxon>
        <taxon>Malpighiales</taxon>
        <taxon>Euphorbiaceae</taxon>
        <taxon>Crotonoideae</taxon>
        <taxon>Micrandreae</taxon>
        <taxon>Hevea</taxon>
    </lineage>
</organism>
<keyword evidence="1" id="KW-0732">Signal</keyword>
<protein>
    <recommendedName>
        <fullName evidence="4">Transmembrane protein</fullName>
    </recommendedName>
</protein>
<name>A0ABQ9K7V4_HEVBR</name>
<comment type="caution">
    <text evidence="2">The sequence shown here is derived from an EMBL/GenBank/DDBJ whole genome shotgun (WGS) entry which is preliminary data.</text>
</comment>
<proteinExistence type="predicted"/>
<sequence>MKRAIFIGLLFIIIFCTSLSCYAFEVSSPPQCQSLSKAKHLKDAHKKVDIMSFRRHGKGSYGGGDLLHPRNSHRNGAAKSIILKSSSFLSTLRLRYVLVLVFVFLV</sequence>
<keyword evidence="3" id="KW-1185">Reference proteome</keyword>
<evidence type="ECO:0000313" key="2">
    <source>
        <dbReference type="EMBL" id="KAJ9128493.1"/>
    </source>
</evidence>
<evidence type="ECO:0000313" key="3">
    <source>
        <dbReference type="Proteomes" id="UP001174677"/>
    </source>
</evidence>
<dbReference type="Proteomes" id="UP001174677">
    <property type="component" value="Unassembled WGS sequence"/>
</dbReference>
<feature type="signal peptide" evidence="1">
    <location>
        <begin position="1"/>
        <end position="23"/>
    </location>
</feature>
<reference evidence="2 3" key="1">
    <citation type="journal article" date="2023" name="Plant Biotechnol. J.">
        <title>Chromosome-level wild Hevea brasiliensis genome provides new tools for genomic-assisted breeding and valuable loci to elevate rubber yield.</title>
        <authorList>
            <person name="Cheng H."/>
            <person name="Song X."/>
            <person name="Hu Y."/>
            <person name="Wu T."/>
            <person name="Yang Q."/>
            <person name="An Z."/>
            <person name="Feng S."/>
            <person name="Deng Z."/>
            <person name="Wu W."/>
            <person name="Zeng X."/>
            <person name="Tu M."/>
            <person name="Wang X."/>
            <person name="Huang H."/>
        </authorList>
    </citation>
    <scope>NUCLEOTIDE SEQUENCE [LARGE SCALE GENOMIC DNA]</scope>
    <source>
        <strain evidence="2">MT/VB/25A 57/8</strain>
    </source>
</reference>
<gene>
    <name evidence="2" type="ORF">P3X46_034955</name>
</gene>
<evidence type="ECO:0000256" key="1">
    <source>
        <dbReference type="SAM" id="SignalP"/>
    </source>
</evidence>
<accession>A0ABQ9K7V4</accession>
<dbReference type="EMBL" id="JARPOI010000593">
    <property type="protein sequence ID" value="KAJ9128493.1"/>
    <property type="molecule type" value="Genomic_DNA"/>
</dbReference>
<dbReference type="PROSITE" id="PS51257">
    <property type="entry name" value="PROKAR_LIPOPROTEIN"/>
    <property type="match status" value="1"/>
</dbReference>
<feature type="chain" id="PRO_5045552731" description="Transmembrane protein" evidence="1">
    <location>
        <begin position="24"/>
        <end position="106"/>
    </location>
</feature>